<comment type="caution">
    <text evidence="3">The sequence shown here is derived from an EMBL/GenBank/DDBJ whole genome shotgun (WGS) entry which is preliminary data.</text>
</comment>
<evidence type="ECO:0000313" key="3">
    <source>
        <dbReference type="EMBL" id="KAK3744131.1"/>
    </source>
</evidence>
<feature type="region of interest" description="Disordered" evidence="1">
    <location>
        <begin position="240"/>
        <end position="269"/>
    </location>
</feature>
<dbReference type="EMBL" id="JAWDGP010006275">
    <property type="protein sequence ID" value="KAK3744131.1"/>
    <property type="molecule type" value="Genomic_DNA"/>
</dbReference>
<feature type="region of interest" description="Disordered" evidence="1">
    <location>
        <begin position="119"/>
        <end position="181"/>
    </location>
</feature>
<sequence>NDTTNLCDVFTSLYQCGLGSTCNDTDGTPKCSEVPPTTEPPTTEPPTTEPPTTEPPTTEPPTTEPPTTEPPTTEPPTTAAQDDDDNTALIIGLSVAGAVFLLLVLLVVILVYCCSKKRRSRPEDDQSSQASGQGSFPAELPQRWKPDQRLPYAPVSFHDSGSSRSASTASGQARARPVFPKFSGGQFESPWMAKEMGVSSYGSPREESGDPRADRPERPNTNSNFSWEYMFSLLEPHVPLEIQRPQLRPSQTPDTRDGSGGNSSSAGNA</sequence>
<feature type="region of interest" description="Disordered" evidence="1">
    <location>
        <begin position="196"/>
        <end position="224"/>
    </location>
</feature>
<gene>
    <name evidence="3" type="ORF">RRG08_064388</name>
</gene>
<feature type="region of interest" description="Disordered" evidence="1">
    <location>
        <begin position="24"/>
        <end position="83"/>
    </location>
</feature>
<keyword evidence="4" id="KW-1185">Reference proteome</keyword>
<dbReference type="AlphaFoldDB" id="A0AAE1CYN6"/>
<feature type="non-terminal residue" evidence="3">
    <location>
        <position position="269"/>
    </location>
</feature>
<dbReference type="Proteomes" id="UP001283361">
    <property type="component" value="Unassembled WGS sequence"/>
</dbReference>
<keyword evidence="2" id="KW-0812">Transmembrane</keyword>
<keyword evidence="2" id="KW-1133">Transmembrane helix</keyword>
<name>A0AAE1CYN6_9GAST</name>
<keyword evidence="2" id="KW-0472">Membrane</keyword>
<evidence type="ECO:0000256" key="2">
    <source>
        <dbReference type="SAM" id="Phobius"/>
    </source>
</evidence>
<organism evidence="3 4">
    <name type="scientific">Elysia crispata</name>
    <name type="common">lettuce slug</name>
    <dbReference type="NCBI Taxonomy" id="231223"/>
    <lineage>
        <taxon>Eukaryota</taxon>
        <taxon>Metazoa</taxon>
        <taxon>Spiralia</taxon>
        <taxon>Lophotrochozoa</taxon>
        <taxon>Mollusca</taxon>
        <taxon>Gastropoda</taxon>
        <taxon>Heterobranchia</taxon>
        <taxon>Euthyneura</taxon>
        <taxon>Panpulmonata</taxon>
        <taxon>Sacoglossa</taxon>
        <taxon>Placobranchoidea</taxon>
        <taxon>Plakobranchidae</taxon>
        <taxon>Elysia</taxon>
    </lineage>
</organism>
<feature type="compositionally biased region" description="Pro residues" evidence="1">
    <location>
        <begin position="37"/>
        <end position="74"/>
    </location>
</feature>
<feature type="compositionally biased region" description="Low complexity" evidence="1">
    <location>
        <begin position="160"/>
        <end position="176"/>
    </location>
</feature>
<feature type="transmembrane region" description="Helical" evidence="2">
    <location>
        <begin position="88"/>
        <end position="113"/>
    </location>
</feature>
<evidence type="ECO:0000256" key="1">
    <source>
        <dbReference type="SAM" id="MobiDB-lite"/>
    </source>
</evidence>
<proteinExistence type="predicted"/>
<accession>A0AAE1CYN6</accession>
<feature type="compositionally biased region" description="Basic and acidic residues" evidence="1">
    <location>
        <begin position="204"/>
        <end position="218"/>
    </location>
</feature>
<protein>
    <submittedName>
        <fullName evidence="3">Uncharacterized protein</fullName>
    </submittedName>
</protein>
<evidence type="ECO:0000313" key="4">
    <source>
        <dbReference type="Proteomes" id="UP001283361"/>
    </source>
</evidence>
<reference evidence="3" key="1">
    <citation type="journal article" date="2023" name="G3 (Bethesda)">
        <title>A reference genome for the long-term kleptoplast-retaining sea slug Elysia crispata morphotype clarki.</title>
        <authorList>
            <person name="Eastman K.E."/>
            <person name="Pendleton A.L."/>
            <person name="Shaikh M.A."/>
            <person name="Suttiyut T."/>
            <person name="Ogas R."/>
            <person name="Tomko P."/>
            <person name="Gavelis G."/>
            <person name="Widhalm J.R."/>
            <person name="Wisecaver J.H."/>
        </authorList>
    </citation>
    <scope>NUCLEOTIDE SEQUENCE</scope>
    <source>
        <strain evidence="3">ECLA1</strain>
    </source>
</reference>